<proteinExistence type="predicted"/>
<dbReference type="Gene3D" id="3.80.10.10">
    <property type="entry name" value="Ribonuclease Inhibitor"/>
    <property type="match status" value="1"/>
</dbReference>
<gene>
    <name evidence="1" type="ORF">PYCCODRAFT_799280</name>
</gene>
<reference evidence="1 2" key="1">
    <citation type="journal article" date="2015" name="Biotechnol. Biofuels">
        <title>Enhanced degradation of softwood versus hardwood by the white-rot fungus Pycnoporus coccineus.</title>
        <authorList>
            <person name="Couturier M."/>
            <person name="Navarro D."/>
            <person name="Chevret D."/>
            <person name="Henrissat B."/>
            <person name="Piumi F."/>
            <person name="Ruiz-Duenas F.J."/>
            <person name="Martinez A.T."/>
            <person name="Grigoriev I.V."/>
            <person name="Riley R."/>
            <person name="Lipzen A."/>
            <person name="Berrin J.G."/>
            <person name="Master E.R."/>
            <person name="Rosso M.N."/>
        </authorList>
    </citation>
    <scope>NUCLEOTIDE SEQUENCE [LARGE SCALE GENOMIC DNA]</scope>
    <source>
        <strain evidence="1 2">BRFM310</strain>
    </source>
</reference>
<dbReference type="STRING" id="1353009.A0A1Y2J2U1"/>
<dbReference type="InterPro" id="IPR032675">
    <property type="entry name" value="LRR_dom_sf"/>
</dbReference>
<sequence>MCAFEQMPALEELCLSVAPPAGTGHALVFCSPEWHGSFPWPRLKRLVVSYPDPDDKLYSLLFIADTLQCLDLRCWPRHYIHLSPDDRVHMRQLRWRSPILTSFELLRLFGRCHSRHLTELAIEYSEDEDDLELLKNIPISFPNLETLIFYRYRRLRTDNVPIRAIGEALAFHPRLRVVYAHLDLSGTPQPWVNCYYRNANDRLARHRQVLVDAARELAQGLEDNRQ</sequence>
<protein>
    <recommendedName>
        <fullName evidence="3">F-box domain-containing protein</fullName>
    </recommendedName>
</protein>
<name>A0A1Y2J2U1_TRAC3</name>
<keyword evidence="2" id="KW-1185">Reference proteome</keyword>
<dbReference type="EMBL" id="KZ084089">
    <property type="protein sequence ID" value="OSD07124.1"/>
    <property type="molecule type" value="Genomic_DNA"/>
</dbReference>
<dbReference type="AlphaFoldDB" id="A0A1Y2J2U1"/>
<dbReference type="SUPFAM" id="SSF52047">
    <property type="entry name" value="RNI-like"/>
    <property type="match status" value="1"/>
</dbReference>
<dbReference type="OrthoDB" id="2740834at2759"/>
<evidence type="ECO:0008006" key="3">
    <source>
        <dbReference type="Google" id="ProtNLM"/>
    </source>
</evidence>
<evidence type="ECO:0000313" key="1">
    <source>
        <dbReference type="EMBL" id="OSD07124.1"/>
    </source>
</evidence>
<accession>A0A1Y2J2U1</accession>
<dbReference type="Proteomes" id="UP000193067">
    <property type="component" value="Unassembled WGS sequence"/>
</dbReference>
<organism evidence="1 2">
    <name type="scientific">Trametes coccinea (strain BRFM310)</name>
    <name type="common">Pycnoporus coccineus</name>
    <dbReference type="NCBI Taxonomy" id="1353009"/>
    <lineage>
        <taxon>Eukaryota</taxon>
        <taxon>Fungi</taxon>
        <taxon>Dikarya</taxon>
        <taxon>Basidiomycota</taxon>
        <taxon>Agaricomycotina</taxon>
        <taxon>Agaricomycetes</taxon>
        <taxon>Polyporales</taxon>
        <taxon>Polyporaceae</taxon>
        <taxon>Trametes</taxon>
    </lineage>
</organism>
<evidence type="ECO:0000313" key="2">
    <source>
        <dbReference type="Proteomes" id="UP000193067"/>
    </source>
</evidence>